<feature type="coiled-coil region" evidence="1">
    <location>
        <begin position="390"/>
        <end position="446"/>
    </location>
</feature>
<accession>A0A1G4KNP6</accession>
<feature type="compositionally biased region" description="Acidic residues" evidence="2">
    <location>
        <begin position="209"/>
        <end position="219"/>
    </location>
</feature>
<gene>
    <name evidence="3" type="ORF">LANO_0H21220G</name>
</gene>
<feature type="region of interest" description="Disordered" evidence="2">
    <location>
        <begin position="756"/>
        <end position="795"/>
    </location>
</feature>
<name>A0A1G4KNP6_9SACH</name>
<feature type="coiled-coil region" evidence="1">
    <location>
        <begin position="491"/>
        <end position="574"/>
    </location>
</feature>
<dbReference type="OrthoDB" id="4068250at2759"/>
<organism evidence="3 4">
    <name type="scientific">Lachancea nothofagi CBS 11611</name>
    <dbReference type="NCBI Taxonomy" id="1266666"/>
    <lineage>
        <taxon>Eukaryota</taxon>
        <taxon>Fungi</taxon>
        <taxon>Dikarya</taxon>
        <taxon>Ascomycota</taxon>
        <taxon>Saccharomycotina</taxon>
        <taxon>Saccharomycetes</taxon>
        <taxon>Saccharomycetales</taxon>
        <taxon>Saccharomycetaceae</taxon>
        <taxon>Lachancea</taxon>
    </lineage>
</organism>
<evidence type="ECO:0000313" key="4">
    <source>
        <dbReference type="Proteomes" id="UP000189911"/>
    </source>
</evidence>
<dbReference type="AlphaFoldDB" id="A0A1G4KNP6"/>
<feature type="compositionally biased region" description="Basic and acidic residues" evidence="2">
    <location>
        <begin position="108"/>
        <end position="163"/>
    </location>
</feature>
<feature type="compositionally biased region" description="Acidic residues" evidence="2">
    <location>
        <begin position="181"/>
        <end position="191"/>
    </location>
</feature>
<feature type="region of interest" description="Disordered" evidence="2">
    <location>
        <begin position="103"/>
        <end position="273"/>
    </location>
</feature>
<protein>
    <submittedName>
        <fullName evidence="3">LANO_0H21220g1_1</fullName>
    </submittedName>
</protein>
<keyword evidence="1" id="KW-0175">Coiled coil</keyword>
<proteinExistence type="predicted"/>
<feature type="compositionally biased region" description="Basic and acidic residues" evidence="2">
    <location>
        <begin position="7"/>
        <end position="20"/>
    </location>
</feature>
<dbReference type="Proteomes" id="UP000189911">
    <property type="component" value="Chromosome H"/>
</dbReference>
<feature type="compositionally biased region" description="Basic and acidic residues" evidence="2">
    <location>
        <begin position="220"/>
        <end position="240"/>
    </location>
</feature>
<evidence type="ECO:0000256" key="1">
    <source>
        <dbReference type="SAM" id="Coils"/>
    </source>
</evidence>
<sequence>MFKKKHDPFEELLKGDKPQPVEKGFLQKVVSTSDKSTQDNSTVAAHKYSSPFRDSQQLAAAQKRKTQKFPTVMASGPGVTGPDLGYKVIDAARKRAKDIAVPRYLQGNDERQRRKLDKLERKEDSLQYKKDSQRIVNVREDVVLGKEPAEEPAEGKVVEEKAIEGPVDESLEEPVEKSLEEPLEEPIEEPLGEPVEKSLEQPAEKSFDEPAENSLEEPAETSREEPVEGSHQKPVEKSLEDPVVNDQELVGAMPAKEPIVDPNTSTVPPPEPLEISETTAVAPLDVAAEPTTAEPIASESAVALSKAPSVSAESAAAAAPADLENLASDNTDAAGLVKPKDIKEAPRVPFATGIFALWTRSDKRGQPVASPDDPEFIVKFDKGYMSKALYDTLEYEEAVHKQEMDEYTKENTAKYDAKAQEYQDNLTSLKAQITEIEATMEQLRKDTAEKIKVSETELTSKMIDSNAKHSVEKNAIFKETENIKGAKLQEKETVEGNQEQVKAEIEELQNEKAELDADYQEHQTRVDGLTADLDSKLAAIQELNAKQTEVEESIAALNQRKEELVAEADSHDQQHGANVAVVESIKNKEYLPQINAIDAQTSELLTSLTFIKQETANQKTEFAAVTKRLEEENEERKEKLRLEEEARKREEEERLQKQRDEHDQKVLLLQQDHQRQLDEASKTALEAKEAHQLELDEASKKAADMELTLQQEREQRELKERENTRLHGERAIQEQEKTQLVDKALEDDLKQKNHNRAQALDGAEAARERNAQIKSTSTETAVPEANSDAAVMSTQSINTNKDNSLYEYFTENEIKYVTPAQSRA</sequence>
<evidence type="ECO:0000313" key="3">
    <source>
        <dbReference type="EMBL" id="SCV06060.1"/>
    </source>
</evidence>
<reference evidence="4" key="1">
    <citation type="submission" date="2016-03" db="EMBL/GenBank/DDBJ databases">
        <authorList>
            <person name="Devillers Hugo."/>
        </authorList>
    </citation>
    <scope>NUCLEOTIDE SEQUENCE [LARGE SCALE GENOMIC DNA]</scope>
</reference>
<dbReference type="EMBL" id="LT598447">
    <property type="protein sequence ID" value="SCV06060.1"/>
    <property type="molecule type" value="Genomic_DNA"/>
</dbReference>
<feature type="region of interest" description="Disordered" evidence="2">
    <location>
        <begin position="717"/>
        <end position="737"/>
    </location>
</feature>
<evidence type="ECO:0000256" key="2">
    <source>
        <dbReference type="SAM" id="MobiDB-lite"/>
    </source>
</evidence>
<keyword evidence="4" id="KW-1185">Reference proteome</keyword>
<feature type="compositionally biased region" description="Basic and acidic residues" evidence="2">
    <location>
        <begin position="194"/>
        <end position="208"/>
    </location>
</feature>
<feature type="compositionally biased region" description="Polar residues" evidence="2">
    <location>
        <begin position="29"/>
        <end position="43"/>
    </location>
</feature>
<feature type="region of interest" description="Disordered" evidence="2">
    <location>
        <begin position="1"/>
        <end position="81"/>
    </location>
</feature>